<dbReference type="EC" id="3.4.21.-" evidence="6"/>
<name>A0A1Y2D0Q4_9FUNG</name>
<accession>A0A1Y2D0Q4</accession>
<evidence type="ECO:0000256" key="4">
    <source>
        <dbReference type="ARBA" id="ARBA00022825"/>
    </source>
</evidence>
<dbReference type="OrthoDB" id="248387at2759"/>
<evidence type="ECO:0000256" key="3">
    <source>
        <dbReference type="ARBA" id="ARBA00022801"/>
    </source>
</evidence>
<dbReference type="GO" id="GO:0004252">
    <property type="term" value="F:serine-type endopeptidase activity"/>
    <property type="evidence" value="ECO:0007669"/>
    <property type="project" value="UniProtKB-UniRule"/>
</dbReference>
<dbReference type="Proteomes" id="UP000193642">
    <property type="component" value="Unassembled WGS sequence"/>
</dbReference>
<dbReference type="InterPro" id="IPR001375">
    <property type="entry name" value="Peptidase_S9_cat"/>
</dbReference>
<evidence type="ECO:0000313" key="9">
    <source>
        <dbReference type="EMBL" id="ORY52873.1"/>
    </source>
</evidence>
<dbReference type="Pfam" id="PF02897">
    <property type="entry name" value="Peptidase_S9_N"/>
    <property type="match status" value="1"/>
</dbReference>
<reference evidence="9 10" key="1">
    <citation type="submission" date="2016-07" db="EMBL/GenBank/DDBJ databases">
        <title>Pervasive Adenine N6-methylation of Active Genes in Fungi.</title>
        <authorList>
            <consortium name="DOE Joint Genome Institute"/>
            <person name="Mondo S.J."/>
            <person name="Dannebaum R.O."/>
            <person name="Kuo R.C."/>
            <person name="Labutti K."/>
            <person name="Haridas S."/>
            <person name="Kuo A."/>
            <person name="Salamov A."/>
            <person name="Ahrendt S.R."/>
            <person name="Lipzen A."/>
            <person name="Sullivan W."/>
            <person name="Andreopoulos W.B."/>
            <person name="Clum A."/>
            <person name="Lindquist E."/>
            <person name="Daum C."/>
            <person name="Ramamoorthy G.K."/>
            <person name="Gryganskyi A."/>
            <person name="Culley D."/>
            <person name="Magnuson J.K."/>
            <person name="James T.Y."/>
            <person name="O'Malley M.A."/>
            <person name="Stajich J.E."/>
            <person name="Spatafora J.W."/>
            <person name="Visel A."/>
            <person name="Grigoriev I.V."/>
        </authorList>
    </citation>
    <scope>NUCLEOTIDE SEQUENCE [LARGE SCALE GENOMIC DNA]</scope>
    <source>
        <strain evidence="9 10">JEL800</strain>
    </source>
</reference>
<dbReference type="SUPFAM" id="SSF53474">
    <property type="entry name" value="alpha/beta-Hydrolases"/>
    <property type="match status" value="1"/>
</dbReference>
<feature type="domain" description="Peptidase S9 prolyl oligopeptidase catalytic" evidence="7">
    <location>
        <begin position="487"/>
        <end position="709"/>
    </location>
</feature>
<sequence length="754" mass="84926">MTPVPVPPVAKREPTIHAYNSGVPDDYHWLKDTTKGSKKDDVLEYVKAENEYTKAVEFTPNAELSETIYKEIVGRIQETDQQVPYFKNGFWYYTRTVEGQQYPIYCRRCESMEADEEIYFNPNDMKEEYISVGTLAVSKSGKLLAYSLDTDGSEAYKISVKNLETGEILADTISKCSPSIVWDTEDKAFYYQSQDDLFRADKLYKHVLGSDPKDDEMLHHNDDEKFFAFIGKSGSGRFLILGMSSPQTTEFHYLDLETPGATLKCFTPRQHGHRYSIDHRGDYFLILTDGGGPFLNGKVQKVGINDTSRELWQDVLPYNPYHETSDVSCFANFIVLQERVDGNNRIRVIESLDNPESSYLIPFDAEFFAAYMSQSSVQDFNSDSFRLTFHSPLTPTKTLEYNVKTKEFTLLKQQEVPSGFDASEYTLRRVHVPIPEELRVKAPHDTPVAEAVPVTLVYKTALFKSDNTNKVHLYGYGSYGIPMDPYFSPAFPSLIDRGIVYAIAHIRGGGDLGRGWYETGKFLNKKNTFYDFVNSAKYLVEQGITQHQLITLEGGSAGGLLIGASLNLKPDVAVAAIASVPFVDVINTMMDPTLPLTVAEYEEWGNPNEKEYFDYMLSYSPYDNIKANTKYPSILAKGGLFDPRVGYWEPAKWIAKLRASNTNGAEDDPHKSTFIFDCKMGSGHFGSSGRYARFKEKASEYAFIVTQLEASEKRLAAAARKWNKTTTTTTTTVTIGGVTASTKTVVNTVFTRIN</sequence>
<dbReference type="GO" id="GO:0006508">
    <property type="term" value="P:proteolysis"/>
    <property type="evidence" value="ECO:0007669"/>
    <property type="project" value="UniProtKB-KW"/>
</dbReference>
<dbReference type="AlphaFoldDB" id="A0A1Y2D0Q4"/>
<proteinExistence type="inferred from homology"/>
<dbReference type="InterPro" id="IPR051543">
    <property type="entry name" value="Serine_Peptidase_S9A"/>
</dbReference>
<feature type="domain" description="Peptidase S9A N-terminal" evidence="8">
    <location>
        <begin position="7"/>
        <end position="414"/>
    </location>
</feature>
<evidence type="ECO:0000259" key="7">
    <source>
        <dbReference type="Pfam" id="PF00326"/>
    </source>
</evidence>
<keyword evidence="3 6" id="KW-0378">Hydrolase</keyword>
<dbReference type="PRINTS" id="PR00862">
    <property type="entry name" value="PROLIGOPTASE"/>
</dbReference>
<evidence type="ECO:0000259" key="8">
    <source>
        <dbReference type="Pfam" id="PF02897"/>
    </source>
</evidence>
<gene>
    <name evidence="9" type="ORF">BCR33DRAFT_711294</name>
</gene>
<organism evidence="9 10">
    <name type="scientific">Rhizoclosmatium globosum</name>
    <dbReference type="NCBI Taxonomy" id="329046"/>
    <lineage>
        <taxon>Eukaryota</taxon>
        <taxon>Fungi</taxon>
        <taxon>Fungi incertae sedis</taxon>
        <taxon>Chytridiomycota</taxon>
        <taxon>Chytridiomycota incertae sedis</taxon>
        <taxon>Chytridiomycetes</taxon>
        <taxon>Chytridiales</taxon>
        <taxon>Chytriomycetaceae</taxon>
        <taxon>Rhizoclosmatium</taxon>
    </lineage>
</organism>
<dbReference type="Gene3D" id="3.40.50.1820">
    <property type="entry name" value="alpha/beta hydrolase"/>
    <property type="match status" value="1"/>
</dbReference>
<evidence type="ECO:0000256" key="5">
    <source>
        <dbReference type="ARBA" id="ARBA00045448"/>
    </source>
</evidence>
<keyword evidence="2 6" id="KW-0645">Protease</keyword>
<keyword evidence="10" id="KW-1185">Reference proteome</keyword>
<dbReference type="InterPro" id="IPR002470">
    <property type="entry name" value="Peptidase_S9A"/>
</dbReference>
<dbReference type="PANTHER" id="PTHR11757">
    <property type="entry name" value="PROTEASE FAMILY S9A OLIGOPEPTIDASE"/>
    <property type="match status" value="1"/>
</dbReference>
<dbReference type="PANTHER" id="PTHR11757:SF19">
    <property type="entry name" value="PROLYL ENDOPEPTIDASE-LIKE"/>
    <property type="match status" value="1"/>
</dbReference>
<evidence type="ECO:0000313" key="10">
    <source>
        <dbReference type="Proteomes" id="UP000193642"/>
    </source>
</evidence>
<dbReference type="Gene3D" id="2.130.10.120">
    <property type="entry name" value="Prolyl oligopeptidase, N-terminal domain"/>
    <property type="match status" value="1"/>
</dbReference>
<comment type="similarity">
    <text evidence="1 6">Belongs to the peptidase S9A family.</text>
</comment>
<dbReference type="EMBL" id="MCGO01000002">
    <property type="protein sequence ID" value="ORY52873.1"/>
    <property type="molecule type" value="Genomic_DNA"/>
</dbReference>
<dbReference type="Pfam" id="PF00326">
    <property type="entry name" value="Peptidase_S9"/>
    <property type="match status" value="1"/>
</dbReference>
<comment type="caution">
    <text evidence="9">The sequence shown here is derived from an EMBL/GenBank/DDBJ whole genome shotgun (WGS) entry which is preliminary data.</text>
</comment>
<evidence type="ECO:0000256" key="1">
    <source>
        <dbReference type="ARBA" id="ARBA00005228"/>
    </source>
</evidence>
<evidence type="ECO:0000256" key="2">
    <source>
        <dbReference type="ARBA" id="ARBA00022670"/>
    </source>
</evidence>
<dbReference type="InterPro" id="IPR029058">
    <property type="entry name" value="AB_hydrolase_fold"/>
</dbReference>
<dbReference type="InterPro" id="IPR023302">
    <property type="entry name" value="Pept_S9A_N"/>
</dbReference>
<protein>
    <recommendedName>
        <fullName evidence="6">Prolyl endopeptidase</fullName>
        <ecNumber evidence="6">3.4.21.-</ecNumber>
    </recommendedName>
</protein>
<evidence type="ECO:0000256" key="6">
    <source>
        <dbReference type="RuleBase" id="RU368024"/>
    </source>
</evidence>
<comment type="function">
    <text evidence="5">Serine peptidase whose precise substrate specificity remains unclear. Does not cleave peptides after a arginine or lysine residue. Regulates trans-Golgi network morphology and sorting by regulating the membrane binding of the AP-1 complex. May play a role in the regulation of synaptic vesicle exocytosis.</text>
</comment>
<dbReference type="SUPFAM" id="SSF50993">
    <property type="entry name" value="Peptidase/esterase 'gauge' domain"/>
    <property type="match status" value="1"/>
</dbReference>
<keyword evidence="4 6" id="KW-0720">Serine protease</keyword>